<evidence type="ECO:0000256" key="4">
    <source>
        <dbReference type="ARBA" id="ARBA00022741"/>
    </source>
</evidence>
<accession>A0A7X9UA65</accession>
<keyword evidence="4" id="KW-0547">Nucleotide-binding</keyword>
<dbReference type="Pfam" id="PF12637">
    <property type="entry name" value="TSCPD"/>
    <property type="match status" value="1"/>
</dbReference>
<dbReference type="GO" id="GO:0071897">
    <property type="term" value="P:DNA biosynthetic process"/>
    <property type="evidence" value="ECO:0007669"/>
    <property type="project" value="UniProtKB-KW"/>
</dbReference>
<keyword evidence="8" id="KW-1185">Reference proteome</keyword>
<gene>
    <name evidence="7" type="ORF">HF320_00180</name>
</gene>
<dbReference type="InterPro" id="IPR023806">
    <property type="entry name" value="CHP03905"/>
</dbReference>
<dbReference type="EMBL" id="JABBCP010000001">
    <property type="protein sequence ID" value="NMF54761.1"/>
    <property type="molecule type" value="Genomic_DNA"/>
</dbReference>
<evidence type="ECO:0000256" key="3">
    <source>
        <dbReference type="ARBA" id="ARBA00022634"/>
    </source>
</evidence>
<dbReference type="RefSeq" id="WP_169276562.1">
    <property type="nucleotide sequence ID" value="NZ_JABBCP010000001.1"/>
</dbReference>
<evidence type="ECO:0000313" key="7">
    <source>
        <dbReference type="EMBL" id="NMF54761.1"/>
    </source>
</evidence>
<evidence type="ECO:0000256" key="2">
    <source>
        <dbReference type="ARBA" id="ARBA00012274"/>
    </source>
</evidence>
<proteinExistence type="inferred from homology"/>
<dbReference type="Proteomes" id="UP000546970">
    <property type="component" value="Unassembled WGS sequence"/>
</dbReference>
<organism evidence="7 8">
    <name type="scientific">Collinsella acetigenes</name>
    <dbReference type="NCBI Taxonomy" id="2713419"/>
    <lineage>
        <taxon>Bacteria</taxon>
        <taxon>Bacillati</taxon>
        <taxon>Actinomycetota</taxon>
        <taxon>Coriobacteriia</taxon>
        <taxon>Coriobacteriales</taxon>
        <taxon>Coriobacteriaceae</taxon>
        <taxon>Collinsella</taxon>
    </lineage>
</organism>
<protein>
    <recommendedName>
        <fullName evidence="2">ribonucleoside-diphosphate reductase</fullName>
        <ecNumber evidence="2">1.17.4.1</ecNumber>
    </recommendedName>
</protein>
<name>A0A7X9UA65_9ACTN</name>
<keyword evidence="3" id="KW-0237">DNA synthesis</keyword>
<dbReference type="GO" id="GO:0000166">
    <property type="term" value="F:nucleotide binding"/>
    <property type="evidence" value="ECO:0007669"/>
    <property type="project" value="UniProtKB-KW"/>
</dbReference>
<dbReference type="GO" id="GO:0004748">
    <property type="term" value="F:ribonucleoside-diphosphate reductase activity, thioredoxin disulfide as acceptor"/>
    <property type="evidence" value="ECO:0007669"/>
    <property type="project" value="UniProtKB-EC"/>
</dbReference>
<comment type="caution">
    <text evidence="7">The sequence shown here is derived from an EMBL/GenBank/DDBJ whole genome shotgun (WGS) entry which is preliminary data.</text>
</comment>
<dbReference type="EC" id="1.17.4.1" evidence="2"/>
<evidence type="ECO:0000313" key="8">
    <source>
        <dbReference type="Proteomes" id="UP000546970"/>
    </source>
</evidence>
<evidence type="ECO:0000256" key="1">
    <source>
        <dbReference type="ARBA" id="ARBA00007405"/>
    </source>
</evidence>
<reference evidence="7 8" key="1">
    <citation type="submission" date="2020-04" db="EMBL/GenBank/DDBJ databases">
        <title>Collinsella sp. KGMB02528 nov., an anaerobic actinobacterium isolated from human feces.</title>
        <authorList>
            <person name="Han K.-I."/>
            <person name="Eom M.K."/>
            <person name="Kim J.-S."/>
            <person name="Lee K.C."/>
            <person name="Suh M.K."/>
            <person name="Park S.-H."/>
            <person name="Lee J.H."/>
            <person name="Kang S.W."/>
            <person name="Park J.-E."/>
            <person name="Oh B.S."/>
            <person name="Yu S.Y."/>
            <person name="Choi S.-H."/>
            <person name="Lee D.H."/>
            <person name="Yoon H."/>
            <person name="Kim B.-Y."/>
            <person name="Lee J.H."/>
            <person name="Lee J.-S."/>
        </authorList>
    </citation>
    <scope>NUCLEOTIDE SEQUENCE [LARGE SCALE GENOMIC DNA]</scope>
    <source>
        <strain evidence="7 8">KGMB02528</strain>
    </source>
</reference>
<dbReference type="NCBIfam" id="TIGR03905">
    <property type="entry name" value="TIGR03905_4_Cys"/>
    <property type="match status" value="1"/>
</dbReference>
<evidence type="ECO:0000256" key="5">
    <source>
        <dbReference type="ARBA" id="ARBA00047754"/>
    </source>
</evidence>
<evidence type="ECO:0000259" key="6">
    <source>
        <dbReference type="Pfam" id="PF12637"/>
    </source>
</evidence>
<dbReference type="AlphaFoldDB" id="A0A7X9UA65"/>
<sequence>MIEFDFAPHGVCSRNIHVAVSDDAQTVEHIEFTGGCNGNLKAISKLVEGQPVQQIVDLLAGNTCGPRPTSCADQMTLALKEAVAKANA</sequence>
<dbReference type="InterPro" id="IPR024434">
    <property type="entry name" value="TSCPD_dom"/>
</dbReference>
<feature type="domain" description="TSCPD" evidence="6">
    <location>
        <begin position="7"/>
        <end position="82"/>
    </location>
</feature>
<comment type="catalytic activity">
    <reaction evidence="5">
        <text>a 2'-deoxyribonucleoside 5'-diphosphate + [thioredoxin]-disulfide + H2O = a ribonucleoside 5'-diphosphate + [thioredoxin]-dithiol</text>
        <dbReference type="Rhea" id="RHEA:23252"/>
        <dbReference type="Rhea" id="RHEA-COMP:10698"/>
        <dbReference type="Rhea" id="RHEA-COMP:10700"/>
        <dbReference type="ChEBI" id="CHEBI:15377"/>
        <dbReference type="ChEBI" id="CHEBI:29950"/>
        <dbReference type="ChEBI" id="CHEBI:50058"/>
        <dbReference type="ChEBI" id="CHEBI:57930"/>
        <dbReference type="ChEBI" id="CHEBI:73316"/>
        <dbReference type="EC" id="1.17.4.1"/>
    </reaction>
</comment>
<comment type="similarity">
    <text evidence="1">Belongs to the ribonucleoside diphosphate reductase class-2 family.</text>
</comment>